<accession>A0A2P5DNG7</accession>
<evidence type="ECO:0000313" key="2">
    <source>
        <dbReference type="Proteomes" id="UP000237000"/>
    </source>
</evidence>
<reference evidence="2" key="1">
    <citation type="submission" date="2016-06" db="EMBL/GenBank/DDBJ databases">
        <title>Parallel loss of symbiosis genes in relatives of nitrogen-fixing non-legume Parasponia.</title>
        <authorList>
            <person name="Van Velzen R."/>
            <person name="Holmer R."/>
            <person name="Bu F."/>
            <person name="Rutten L."/>
            <person name="Van Zeijl A."/>
            <person name="Liu W."/>
            <person name="Santuari L."/>
            <person name="Cao Q."/>
            <person name="Sharma T."/>
            <person name="Shen D."/>
            <person name="Roswanjaya Y."/>
            <person name="Wardhani T."/>
            <person name="Kalhor M.S."/>
            <person name="Jansen J."/>
            <person name="Van den Hoogen J."/>
            <person name="Gungor B."/>
            <person name="Hartog M."/>
            <person name="Hontelez J."/>
            <person name="Verver J."/>
            <person name="Yang W.-C."/>
            <person name="Schijlen E."/>
            <person name="Repin R."/>
            <person name="Schilthuizen M."/>
            <person name="Schranz E."/>
            <person name="Heidstra R."/>
            <person name="Miyata K."/>
            <person name="Fedorova E."/>
            <person name="Kohlen W."/>
            <person name="Bisseling T."/>
            <person name="Smit S."/>
            <person name="Geurts R."/>
        </authorList>
    </citation>
    <scope>NUCLEOTIDE SEQUENCE [LARGE SCALE GENOMIC DNA]</scope>
    <source>
        <strain evidence="2">cv. RG33-2</strain>
    </source>
</reference>
<dbReference type="EMBL" id="JXTC01000259">
    <property type="protein sequence ID" value="PON74839.1"/>
    <property type="molecule type" value="Genomic_DNA"/>
</dbReference>
<evidence type="ECO:0000313" key="1">
    <source>
        <dbReference type="EMBL" id="PON74839.1"/>
    </source>
</evidence>
<comment type="caution">
    <text evidence="1">The sequence shown here is derived from an EMBL/GenBank/DDBJ whole genome shotgun (WGS) entry which is preliminary data.</text>
</comment>
<dbReference type="InParanoid" id="A0A2P5DNG7"/>
<dbReference type="OrthoDB" id="10433359at2759"/>
<sequence>MPSLPLSVGPVFMSAESVERISLSPHAVLNPFPSPTPYVCNICYGRSVEKRCRVSDGQRKRHHSTWGGCVHGAVRPRQDCDVSKGDDR</sequence>
<organism evidence="1 2">
    <name type="scientific">Trema orientale</name>
    <name type="common">Charcoal tree</name>
    <name type="synonym">Celtis orientalis</name>
    <dbReference type="NCBI Taxonomy" id="63057"/>
    <lineage>
        <taxon>Eukaryota</taxon>
        <taxon>Viridiplantae</taxon>
        <taxon>Streptophyta</taxon>
        <taxon>Embryophyta</taxon>
        <taxon>Tracheophyta</taxon>
        <taxon>Spermatophyta</taxon>
        <taxon>Magnoliopsida</taxon>
        <taxon>eudicotyledons</taxon>
        <taxon>Gunneridae</taxon>
        <taxon>Pentapetalae</taxon>
        <taxon>rosids</taxon>
        <taxon>fabids</taxon>
        <taxon>Rosales</taxon>
        <taxon>Cannabaceae</taxon>
        <taxon>Trema</taxon>
    </lineage>
</organism>
<keyword evidence="2" id="KW-1185">Reference proteome</keyword>
<dbReference type="AlphaFoldDB" id="A0A2P5DNG7"/>
<dbReference type="Proteomes" id="UP000237000">
    <property type="component" value="Unassembled WGS sequence"/>
</dbReference>
<protein>
    <submittedName>
        <fullName evidence="1">Uncharacterized protein</fullName>
    </submittedName>
</protein>
<gene>
    <name evidence="1" type="ORF">TorRG33x02_246130</name>
</gene>
<proteinExistence type="predicted"/>
<name>A0A2P5DNG7_TREOI</name>